<name>C5FPX2_ARTOC</name>
<protein>
    <recommendedName>
        <fullName evidence="3">Acylphosphatase-like domain-containing protein</fullName>
    </recommendedName>
</protein>
<organism evidence="4 5">
    <name type="scientific">Arthroderma otae (strain ATCC MYA-4605 / CBS 113480)</name>
    <name type="common">Microsporum canis</name>
    <dbReference type="NCBI Taxonomy" id="554155"/>
    <lineage>
        <taxon>Eukaryota</taxon>
        <taxon>Fungi</taxon>
        <taxon>Dikarya</taxon>
        <taxon>Ascomycota</taxon>
        <taxon>Pezizomycotina</taxon>
        <taxon>Eurotiomycetes</taxon>
        <taxon>Eurotiomycetidae</taxon>
        <taxon>Onygenales</taxon>
        <taxon>Arthrodermataceae</taxon>
        <taxon>Microsporum</taxon>
    </lineage>
</organism>
<accession>C5FPX2</accession>
<dbReference type="GeneID" id="9230123"/>
<dbReference type="VEuPathDB" id="FungiDB:MCYG_04744"/>
<keyword evidence="5" id="KW-1185">Reference proteome</keyword>
<feature type="domain" description="Acylphosphatase-like" evidence="3">
    <location>
        <begin position="2"/>
        <end position="90"/>
    </location>
</feature>
<dbReference type="RefSeq" id="XP_002847007.1">
    <property type="nucleotide sequence ID" value="XM_002846961.1"/>
</dbReference>
<dbReference type="InterPro" id="IPR036046">
    <property type="entry name" value="Acylphosphatase-like_dom_sf"/>
</dbReference>
<evidence type="ECO:0000259" key="3">
    <source>
        <dbReference type="PROSITE" id="PS51160"/>
    </source>
</evidence>
<comment type="similarity">
    <text evidence="2">Belongs to the acylphosphatase family.</text>
</comment>
<evidence type="ECO:0000313" key="5">
    <source>
        <dbReference type="Proteomes" id="UP000002035"/>
    </source>
</evidence>
<comment type="caution">
    <text evidence="1">Lacks conserved residue(s) required for the propagation of feature annotation.</text>
</comment>
<dbReference type="PANTHER" id="PTHR47268:SF4">
    <property type="entry name" value="ACYLPHOSPHATASE"/>
    <property type="match status" value="1"/>
</dbReference>
<dbReference type="EMBL" id="DS995704">
    <property type="protein sequence ID" value="EEQ31925.1"/>
    <property type="molecule type" value="Genomic_DNA"/>
</dbReference>
<sequence>MAKRVSRGSIRGVWARPSDFTQKRANSYGLTGWCRNTINGSVEGEAQGEDESLSKLMKDISSGPSHARVDGVDKTDIELKQGETKFLVVR</sequence>
<reference evidence="5" key="1">
    <citation type="journal article" date="2012" name="MBio">
        <title>Comparative genome analysis of Trichophyton rubrum and related dermatophytes reveals candidate genes involved in infection.</title>
        <authorList>
            <person name="Martinez D.A."/>
            <person name="Oliver B.G."/>
            <person name="Graeser Y."/>
            <person name="Goldberg J.M."/>
            <person name="Li W."/>
            <person name="Martinez-Rossi N.M."/>
            <person name="Monod M."/>
            <person name="Shelest E."/>
            <person name="Barton R.C."/>
            <person name="Birch E."/>
            <person name="Brakhage A.A."/>
            <person name="Chen Z."/>
            <person name="Gurr S.J."/>
            <person name="Heiman D."/>
            <person name="Heitman J."/>
            <person name="Kosti I."/>
            <person name="Rossi A."/>
            <person name="Saif S."/>
            <person name="Samalova M."/>
            <person name="Saunders C.W."/>
            <person name="Shea T."/>
            <person name="Summerbell R.C."/>
            <person name="Xu J."/>
            <person name="Young S."/>
            <person name="Zeng Q."/>
            <person name="Birren B.W."/>
            <person name="Cuomo C.A."/>
            <person name="White T.C."/>
        </authorList>
    </citation>
    <scope>NUCLEOTIDE SEQUENCE [LARGE SCALE GENOMIC DNA]</scope>
    <source>
        <strain evidence="5">ATCC MYA-4605 / CBS 113480</strain>
    </source>
</reference>
<proteinExistence type="inferred from homology"/>
<evidence type="ECO:0000256" key="1">
    <source>
        <dbReference type="PROSITE-ProRule" id="PRU00520"/>
    </source>
</evidence>
<dbReference type="InterPro" id="IPR001792">
    <property type="entry name" value="Acylphosphatase-like_dom"/>
</dbReference>
<dbReference type="SUPFAM" id="SSF54975">
    <property type="entry name" value="Acylphosphatase/BLUF domain-like"/>
    <property type="match status" value="1"/>
</dbReference>
<dbReference type="Proteomes" id="UP000002035">
    <property type="component" value="Unassembled WGS sequence"/>
</dbReference>
<dbReference type="AlphaFoldDB" id="C5FPX2"/>
<dbReference type="HOGENOM" id="CLU_141932_4_1_1"/>
<dbReference type="Pfam" id="PF00708">
    <property type="entry name" value="Acylphosphatase"/>
    <property type="match status" value="1"/>
</dbReference>
<dbReference type="OMA" id="CRNTAND"/>
<dbReference type="InterPro" id="IPR017968">
    <property type="entry name" value="Acylphosphatase_CS"/>
</dbReference>
<dbReference type="GO" id="GO:0003998">
    <property type="term" value="F:acylphosphatase activity"/>
    <property type="evidence" value="ECO:0007669"/>
    <property type="project" value="InterPro"/>
</dbReference>
<evidence type="ECO:0000256" key="2">
    <source>
        <dbReference type="RuleBase" id="RU004168"/>
    </source>
</evidence>
<dbReference type="PANTHER" id="PTHR47268">
    <property type="entry name" value="ACYLPHOSPHATASE"/>
    <property type="match status" value="1"/>
</dbReference>
<evidence type="ECO:0000313" key="4">
    <source>
        <dbReference type="EMBL" id="EEQ31925.1"/>
    </source>
</evidence>
<dbReference type="Gene3D" id="3.30.70.100">
    <property type="match status" value="1"/>
</dbReference>
<dbReference type="InterPro" id="IPR020456">
    <property type="entry name" value="Acylphosphatase"/>
</dbReference>
<dbReference type="PROSITE" id="PS51160">
    <property type="entry name" value="ACYLPHOSPHATASE_3"/>
    <property type="match status" value="1"/>
</dbReference>
<dbReference type="eggNOG" id="ENOG502SCRS">
    <property type="taxonomic scope" value="Eukaryota"/>
</dbReference>
<gene>
    <name evidence="4" type="ORF">MCYG_04744</name>
</gene>
<dbReference type="PROSITE" id="PS00151">
    <property type="entry name" value="ACYLPHOSPHATASE_2"/>
    <property type="match status" value="1"/>
</dbReference>
<dbReference type="OrthoDB" id="7961613at2759"/>
<dbReference type="STRING" id="554155.C5FPX2"/>